<dbReference type="Gene3D" id="3.30.1490.20">
    <property type="entry name" value="ATP-grasp fold, A domain"/>
    <property type="match status" value="1"/>
</dbReference>
<dbReference type="Gene3D" id="2.40.50.100">
    <property type="match status" value="1"/>
</dbReference>
<dbReference type="Pfam" id="PF02786">
    <property type="entry name" value="CPSase_L_D2"/>
    <property type="match status" value="1"/>
</dbReference>
<dbReference type="CDD" id="cd06850">
    <property type="entry name" value="biotinyl_domain"/>
    <property type="match status" value="1"/>
</dbReference>
<dbReference type="InterPro" id="IPR050856">
    <property type="entry name" value="Biotin_carboxylase_complex"/>
</dbReference>
<evidence type="ECO:0000256" key="2">
    <source>
        <dbReference type="ARBA" id="ARBA00022598"/>
    </source>
</evidence>
<dbReference type="PROSITE" id="PS50979">
    <property type="entry name" value="BC"/>
    <property type="match status" value="1"/>
</dbReference>
<dbReference type="SUPFAM" id="SSF51230">
    <property type="entry name" value="Single hybrid motif"/>
    <property type="match status" value="1"/>
</dbReference>
<dbReference type="InterPro" id="IPR001882">
    <property type="entry name" value="Biotin_BS"/>
</dbReference>
<dbReference type="SMART" id="SM00878">
    <property type="entry name" value="Biotin_carb_C"/>
    <property type="match status" value="1"/>
</dbReference>
<organism evidence="11 12">
    <name type="scientific">Brevibacterium salitolerans</name>
    <dbReference type="NCBI Taxonomy" id="1403566"/>
    <lineage>
        <taxon>Bacteria</taxon>
        <taxon>Bacillati</taxon>
        <taxon>Actinomycetota</taxon>
        <taxon>Actinomycetes</taxon>
        <taxon>Micrococcales</taxon>
        <taxon>Brevibacteriaceae</taxon>
        <taxon>Brevibacterium</taxon>
    </lineage>
</organism>
<sequence length="711" mass="73345">MAVFSDADADAAFVSEADSAVRLPGTSPADTYLRGDLVVEAALSAGADAVHPGYGFLSENADFARAVLAAGLTWIGPTPESIEQMGSKVESKRLMAEAGVPVLTELEPEVITEADLPVLVKASAGGGGRGMRVVERLADLRETVESASREAASAFGDATVFCERYIPEGHHIEVQVFGDSHGRVWAVGERECSVQRRHQKVVEEAPAPLVERHGSAMRARLYEAARSAAERIGYVGAGTVEFLAADDGSFYFLEMNTRLQVEHPVTECTTGMDLVGLQLDIAAGGALTGEEPESSGHAIEVRLYAEDPDEDWQPQSGPVHAFAVPGADVAFAVPGAGGVQGSGPQGVGRQSSGLQGPALRLDAGLEAGETITTFYDPMIAKVIGVGPTRQAAAHVLASGLESMRWDGPRTNADLLAAVLREPGFLAGETTTRYFEDHPEVFGSGADETAVAAAAVAAAVASGAAAAAGAVAGPGDVLVSTAGTGAVSGEEALALAIAQDHPRPAVGGWRLFHADWRSRTFTVDGEEITVEYRQRRDAWEVNPESLPAGADIRVVAAAPGSVRLSVDGVERRYAVSRRGRSVMVSSPAGALRLEEAPRYTDPSAVAAPGSLLAPMPGTVLRVGAEVGQTVSAGQPIVWLEAMKMEHTISSDADGVLVELRVSAGDQVDVGTMLAVIEDPDAEGVHAEGAGTAGSAGAAGSADGADATRGGRS</sequence>
<dbReference type="Pfam" id="PF02785">
    <property type="entry name" value="Biotin_carb_C"/>
    <property type="match status" value="1"/>
</dbReference>
<evidence type="ECO:0000256" key="4">
    <source>
        <dbReference type="ARBA" id="ARBA00022840"/>
    </source>
</evidence>
<dbReference type="PROSITE" id="PS50975">
    <property type="entry name" value="ATP_GRASP"/>
    <property type="match status" value="1"/>
</dbReference>
<evidence type="ECO:0000256" key="7">
    <source>
        <dbReference type="SAM" id="MobiDB-lite"/>
    </source>
</evidence>
<dbReference type="InterPro" id="IPR005482">
    <property type="entry name" value="Biotin_COase_C"/>
</dbReference>
<evidence type="ECO:0000259" key="8">
    <source>
        <dbReference type="PROSITE" id="PS50968"/>
    </source>
</evidence>
<evidence type="ECO:0000313" key="11">
    <source>
        <dbReference type="EMBL" id="GAA2101889.1"/>
    </source>
</evidence>
<dbReference type="Pfam" id="PF21139">
    <property type="entry name" value="BT_MCC_alpha"/>
    <property type="match status" value="1"/>
</dbReference>
<evidence type="ECO:0000256" key="1">
    <source>
        <dbReference type="ARBA" id="ARBA00001953"/>
    </source>
</evidence>
<dbReference type="PANTHER" id="PTHR18866:SF126">
    <property type="entry name" value="BIOTIN CARBOXYLASE"/>
    <property type="match status" value="1"/>
</dbReference>
<reference evidence="11 12" key="1">
    <citation type="journal article" date="2019" name="Int. J. Syst. Evol. Microbiol.">
        <title>The Global Catalogue of Microorganisms (GCM) 10K type strain sequencing project: providing services to taxonomists for standard genome sequencing and annotation.</title>
        <authorList>
            <consortium name="The Broad Institute Genomics Platform"/>
            <consortium name="The Broad Institute Genome Sequencing Center for Infectious Disease"/>
            <person name="Wu L."/>
            <person name="Ma J."/>
        </authorList>
    </citation>
    <scope>NUCLEOTIDE SEQUENCE [LARGE SCALE GENOMIC DNA]</scope>
    <source>
        <strain evidence="11 12">JCM 15900</strain>
    </source>
</reference>
<dbReference type="InterPro" id="IPR013815">
    <property type="entry name" value="ATP_grasp_subdomain_1"/>
</dbReference>
<proteinExistence type="predicted"/>
<comment type="caution">
    <text evidence="11">The sequence shown here is derived from an EMBL/GenBank/DDBJ whole genome shotgun (WGS) entry which is preliminary data.</text>
</comment>
<dbReference type="Gene3D" id="3.30.470.20">
    <property type="entry name" value="ATP-grasp fold, B domain"/>
    <property type="match status" value="1"/>
</dbReference>
<dbReference type="SUPFAM" id="SSF51246">
    <property type="entry name" value="Rudiment single hybrid motif"/>
    <property type="match status" value="1"/>
</dbReference>
<dbReference type="Pfam" id="PF00289">
    <property type="entry name" value="Biotin_carb_N"/>
    <property type="match status" value="1"/>
</dbReference>
<feature type="region of interest" description="Disordered" evidence="7">
    <location>
        <begin position="683"/>
        <end position="711"/>
    </location>
</feature>
<dbReference type="InterPro" id="IPR011764">
    <property type="entry name" value="Biotin_carboxylation_dom"/>
</dbReference>
<feature type="domain" description="Biotin carboxylation" evidence="10">
    <location>
        <begin position="1"/>
        <end position="439"/>
    </location>
</feature>
<feature type="domain" description="ATP-grasp" evidence="9">
    <location>
        <begin position="79"/>
        <end position="283"/>
    </location>
</feature>
<dbReference type="PROSITE" id="PS50968">
    <property type="entry name" value="BIOTINYL_LIPOYL"/>
    <property type="match status" value="1"/>
</dbReference>
<dbReference type="Pfam" id="PF00364">
    <property type="entry name" value="Biotin_lipoyl"/>
    <property type="match status" value="1"/>
</dbReference>
<dbReference type="SUPFAM" id="SSF52440">
    <property type="entry name" value="PreATP-grasp domain"/>
    <property type="match status" value="1"/>
</dbReference>
<evidence type="ECO:0000259" key="9">
    <source>
        <dbReference type="PROSITE" id="PS50975"/>
    </source>
</evidence>
<dbReference type="PROSITE" id="PS00867">
    <property type="entry name" value="CPSASE_2"/>
    <property type="match status" value="1"/>
</dbReference>
<dbReference type="InterPro" id="IPR005479">
    <property type="entry name" value="CPAse_ATP-bd"/>
</dbReference>
<evidence type="ECO:0000256" key="6">
    <source>
        <dbReference type="PROSITE-ProRule" id="PRU00409"/>
    </source>
</evidence>
<evidence type="ECO:0000313" key="12">
    <source>
        <dbReference type="Proteomes" id="UP001500984"/>
    </source>
</evidence>
<protein>
    <submittedName>
        <fullName evidence="11">Biotin carboxylase N-terminal domain-containing protein</fullName>
    </submittedName>
</protein>
<dbReference type="PROSITE" id="PS00188">
    <property type="entry name" value="BIOTIN"/>
    <property type="match status" value="1"/>
</dbReference>
<keyword evidence="5" id="KW-0092">Biotin</keyword>
<dbReference type="InterPro" id="IPR000089">
    <property type="entry name" value="Biotin_lipoyl"/>
</dbReference>
<dbReference type="InterPro" id="IPR011053">
    <property type="entry name" value="Single_hybrid_motif"/>
</dbReference>
<accession>A0ABN2WZ42</accession>
<dbReference type="Proteomes" id="UP001500984">
    <property type="component" value="Unassembled WGS sequence"/>
</dbReference>
<evidence type="ECO:0000259" key="10">
    <source>
        <dbReference type="PROSITE" id="PS50979"/>
    </source>
</evidence>
<keyword evidence="2" id="KW-0436">Ligase</keyword>
<keyword evidence="4 6" id="KW-0067">ATP-binding</keyword>
<name>A0ABN2WZ42_9MICO</name>
<dbReference type="InterPro" id="IPR005481">
    <property type="entry name" value="BC-like_N"/>
</dbReference>
<dbReference type="InterPro" id="IPR011761">
    <property type="entry name" value="ATP-grasp"/>
</dbReference>
<keyword evidence="3 6" id="KW-0547">Nucleotide-binding</keyword>
<gene>
    <name evidence="11" type="ORF">GCM10009823_24940</name>
</gene>
<dbReference type="InterPro" id="IPR048429">
    <property type="entry name" value="MCC_alpha_BT"/>
</dbReference>
<evidence type="ECO:0000256" key="3">
    <source>
        <dbReference type="ARBA" id="ARBA00022741"/>
    </source>
</evidence>
<keyword evidence="12" id="KW-1185">Reference proteome</keyword>
<comment type="cofactor">
    <cofactor evidence="1">
        <name>biotin</name>
        <dbReference type="ChEBI" id="CHEBI:57586"/>
    </cofactor>
</comment>
<feature type="compositionally biased region" description="Low complexity" evidence="7">
    <location>
        <begin position="687"/>
        <end position="711"/>
    </location>
</feature>
<feature type="domain" description="Lipoyl-binding" evidence="8">
    <location>
        <begin position="601"/>
        <end position="676"/>
    </location>
</feature>
<dbReference type="EMBL" id="BAAAPZ010000012">
    <property type="protein sequence ID" value="GAA2101889.1"/>
    <property type="molecule type" value="Genomic_DNA"/>
</dbReference>
<dbReference type="SUPFAM" id="SSF56059">
    <property type="entry name" value="Glutathione synthetase ATP-binding domain-like"/>
    <property type="match status" value="1"/>
</dbReference>
<dbReference type="PANTHER" id="PTHR18866">
    <property type="entry name" value="CARBOXYLASE:PYRUVATE/ACETYL-COA/PROPIONYL-COA CARBOXYLASE"/>
    <property type="match status" value="1"/>
</dbReference>
<dbReference type="InterPro" id="IPR016185">
    <property type="entry name" value="PreATP-grasp_dom_sf"/>
</dbReference>
<dbReference type="InterPro" id="IPR011054">
    <property type="entry name" value="Rudment_hybrid_motif"/>
</dbReference>
<dbReference type="Gene3D" id="3.40.50.20">
    <property type="match status" value="1"/>
</dbReference>
<evidence type="ECO:0000256" key="5">
    <source>
        <dbReference type="ARBA" id="ARBA00023267"/>
    </source>
</evidence>